<feature type="transmembrane region" description="Helical" evidence="1">
    <location>
        <begin position="79"/>
        <end position="103"/>
    </location>
</feature>
<keyword evidence="2" id="KW-0449">Lipoprotein</keyword>
<gene>
    <name evidence="2" type="ORF">UW44_C0005G0088</name>
</gene>
<feature type="transmembrane region" description="Helical" evidence="1">
    <location>
        <begin position="115"/>
        <end position="135"/>
    </location>
</feature>
<evidence type="ECO:0000313" key="2">
    <source>
        <dbReference type="EMBL" id="KKT52046.1"/>
    </source>
</evidence>
<organism evidence="2 3">
    <name type="scientific">Candidatus Collierbacteria bacterium GW2011_GWB2_44_22</name>
    <dbReference type="NCBI Taxonomy" id="1618387"/>
    <lineage>
        <taxon>Bacteria</taxon>
        <taxon>Candidatus Collieribacteriota</taxon>
    </lineage>
</organism>
<dbReference type="AlphaFoldDB" id="A0A0G1HY27"/>
<evidence type="ECO:0000256" key="1">
    <source>
        <dbReference type="SAM" id="Phobius"/>
    </source>
</evidence>
<dbReference type="GO" id="GO:0005886">
    <property type="term" value="C:plasma membrane"/>
    <property type="evidence" value="ECO:0007669"/>
    <property type="project" value="InterPro"/>
</dbReference>
<proteinExistence type="predicted"/>
<evidence type="ECO:0000313" key="3">
    <source>
        <dbReference type="Proteomes" id="UP000034006"/>
    </source>
</evidence>
<protein>
    <submittedName>
        <fullName evidence="2">Prolipoprotein diacylglyceryl transferase</fullName>
    </submittedName>
</protein>
<dbReference type="Pfam" id="PF01790">
    <property type="entry name" value="LGT"/>
    <property type="match status" value="1"/>
</dbReference>
<feature type="transmembrane region" description="Helical" evidence="1">
    <location>
        <begin position="181"/>
        <end position="201"/>
    </location>
</feature>
<dbReference type="InterPro" id="IPR001640">
    <property type="entry name" value="Lgt"/>
</dbReference>
<accession>A0A0G1HY27</accession>
<dbReference type="PATRIC" id="fig|1618387.3.peg.501"/>
<dbReference type="Proteomes" id="UP000034006">
    <property type="component" value="Unassembled WGS sequence"/>
</dbReference>
<keyword evidence="1" id="KW-0472">Membrane</keyword>
<keyword evidence="1" id="KW-1133">Transmembrane helix</keyword>
<reference evidence="2 3" key="1">
    <citation type="journal article" date="2015" name="Nature">
        <title>rRNA introns, odd ribosomes, and small enigmatic genomes across a large radiation of phyla.</title>
        <authorList>
            <person name="Brown C.T."/>
            <person name="Hug L.A."/>
            <person name="Thomas B.C."/>
            <person name="Sharon I."/>
            <person name="Castelle C.J."/>
            <person name="Singh A."/>
            <person name="Wilkins M.J."/>
            <person name="Williams K.H."/>
            <person name="Banfield J.F."/>
        </authorList>
    </citation>
    <scope>NUCLEOTIDE SEQUENCE [LARGE SCALE GENOMIC DNA]</scope>
</reference>
<feature type="transmembrane region" description="Helical" evidence="1">
    <location>
        <begin position="207"/>
        <end position="226"/>
    </location>
</feature>
<sequence length="245" mass="27878">MNDAIYRIGNISIYGFGLLATISFLWGSFVFFKKAIDSHFEEFHVLDGIVMSAFWAFIVGRLSFVMLNITTFWDHLPRIFLFSNFPGIDKWGVILGAYLGIFWTARRVRAKFMDWFDLASLGILAGTAVFFAGLACLAYSWQYGLFACAYLLVFILAWNAEDKYRTFGWYKSNKTSSRSGLITGLTISTWGLLSLVETLLVFRQFSIGSNLWSVFLFVGGIVLVYIRSGRTATEDIKIIFKHGRK</sequence>
<dbReference type="EMBL" id="LCIH01000005">
    <property type="protein sequence ID" value="KKT52046.1"/>
    <property type="molecule type" value="Genomic_DNA"/>
</dbReference>
<feature type="transmembrane region" description="Helical" evidence="1">
    <location>
        <begin position="141"/>
        <end position="160"/>
    </location>
</feature>
<dbReference type="STRING" id="1618387.UW44_C0005G0088"/>
<keyword evidence="1" id="KW-0812">Transmembrane</keyword>
<comment type="caution">
    <text evidence="2">The sequence shown here is derived from an EMBL/GenBank/DDBJ whole genome shotgun (WGS) entry which is preliminary data.</text>
</comment>
<dbReference type="GO" id="GO:0042158">
    <property type="term" value="P:lipoprotein biosynthetic process"/>
    <property type="evidence" value="ECO:0007669"/>
    <property type="project" value="InterPro"/>
</dbReference>
<feature type="transmembrane region" description="Helical" evidence="1">
    <location>
        <begin position="12"/>
        <end position="32"/>
    </location>
</feature>
<feature type="transmembrane region" description="Helical" evidence="1">
    <location>
        <begin position="53"/>
        <end position="73"/>
    </location>
</feature>
<name>A0A0G1HY27_9BACT</name>
<dbReference type="GO" id="GO:0008961">
    <property type="term" value="F:phosphatidylglycerol-prolipoprotein diacylglyceryl transferase activity"/>
    <property type="evidence" value="ECO:0007669"/>
    <property type="project" value="InterPro"/>
</dbReference>
<keyword evidence="2" id="KW-0808">Transferase</keyword>